<dbReference type="Proteomes" id="UP000800096">
    <property type="component" value="Unassembled WGS sequence"/>
</dbReference>
<evidence type="ECO:0000313" key="2">
    <source>
        <dbReference type="Proteomes" id="UP000800096"/>
    </source>
</evidence>
<evidence type="ECO:0000313" key="1">
    <source>
        <dbReference type="EMBL" id="KAF1919109.1"/>
    </source>
</evidence>
<dbReference type="EMBL" id="ML979133">
    <property type="protein sequence ID" value="KAF1919109.1"/>
    <property type="molecule type" value="Genomic_DNA"/>
</dbReference>
<reference evidence="1" key="1">
    <citation type="journal article" date="2020" name="Stud. Mycol.">
        <title>101 Dothideomycetes genomes: a test case for predicting lifestyles and emergence of pathogens.</title>
        <authorList>
            <person name="Haridas S."/>
            <person name="Albert R."/>
            <person name="Binder M."/>
            <person name="Bloem J."/>
            <person name="Labutti K."/>
            <person name="Salamov A."/>
            <person name="Andreopoulos B."/>
            <person name="Baker S."/>
            <person name="Barry K."/>
            <person name="Bills G."/>
            <person name="Bluhm B."/>
            <person name="Cannon C."/>
            <person name="Castanera R."/>
            <person name="Culley D."/>
            <person name="Daum C."/>
            <person name="Ezra D."/>
            <person name="Gonzalez J."/>
            <person name="Henrissat B."/>
            <person name="Kuo A."/>
            <person name="Liang C."/>
            <person name="Lipzen A."/>
            <person name="Lutzoni F."/>
            <person name="Magnuson J."/>
            <person name="Mondo S."/>
            <person name="Nolan M."/>
            <person name="Ohm R."/>
            <person name="Pangilinan J."/>
            <person name="Park H.-J."/>
            <person name="Ramirez L."/>
            <person name="Alfaro M."/>
            <person name="Sun H."/>
            <person name="Tritt A."/>
            <person name="Yoshinaga Y."/>
            <person name="Zwiers L.-H."/>
            <person name="Turgeon B."/>
            <person name="Goodwin S."/>
            <person name="Spatafora J."/>
            <person name="Crous P."/>
            <person name="Grigoriev I."/>
        </authorList>
    </citation>
    <scope>NUCLEOTIDE SEQUENCE</scope>
    <source>
        <strain evidence="1">HMLAC05119</strain>
    </source>
</reference>
<organism evidence="1 2">
    <name type="scientific">Ampelomyces quisqualis</name>
    <name type="common">Powdery mildew agent</name>
    <dbReference type="NCBI Taxonomy" id="50730"/>
    <lineage>
        <taxon>Eukaryota</taxon>
        <taxon>Fungi</taxon>
        <taxon>Dikarya</taxon>
        <taxon>Ascomycota</taxon>
        <taxon>Pezizomycotina</taxon>
        <taxon>Dothideomycetes</taxon>
        <taxon>Pleosporomycetidae</taxon>
        <taxon>Pleosporales</taxon>
        <taxon>Pleosporineae</taxon>
        <taxon>Phaeosphaeriaceae</taxon>
        <taxon>Ampelomyces</taxon>
    </lineage>
</organism>
<accession>A0A6A5QUQ8</accession>
<gene>
    <name evidence="1" type="ORF">BDU57DRAFT_511993</name>
</gene>
<keyword evidence="2" id="KW-1185">Reference proteome</keyword>
<protein>
    <submittedName>
        <fullName evidence="1">Uncharacterized protein</fullName>
    </submittedName>
</protein>
<sequence length="104" mass="11818">MGMVESWRREFRSWCLSQLPRKSVAGITAPKTLGRLTVCHSSILAQVFPSWCAGLTWRREYTVAVQLFFVSAGRRCAAQECAVRLFSRQKQRSTTSTTKRGSRC</sequence>
<dbReference type="AlphaFoldDB" id="A0A6A5QUQ8"/>
<name>A0A6A5QUQ8_AMPQU</name>
<proteinExistence type="predicted"/>